<keyword evidence="2" id="KW-1185">Reference proteome</keyword>
<dbReference type="Proteomes" id="UP000054047">
    <property type="component" value="Unassembled WGS sequence"/>
</dbReference>
<reference evidence="1 2" key="1">
    <citation type="submission" date="2013-12" db="EMBL/GenBank/DDBJ databases">
        <title>Draft genome of the parsitic nematode Ancylostoma duodenale.</title>
        <authorList>
            <person name="Mitreva M."/>
        </authorList>
    </citation>
    <scope>NUCLEOTIDE SEQUENCE [LARGE SCALE GENOMIC DNA]</scope>
    <source>
        <strain evidence="1 2">Zhejiang</strain>
    </source>
</reference>
<accession>A0A0C2H5A4</accession>
<proteinExistence type="predicted"/>
<protein>
    <submittedName>
        <fullName evidence="1">Uncharacterized protein</fullName>
    </submittedName>
</protein>
<sequence length="91" mass="10080">MAKFNGSHETRSVDRPDQICVSNPLVEMFKLFLISDRSFLNRSVDEITLGQLSDAFQLDSGGMTHLLGGVTLDNEKRVAGKLKKQALTANR</sequence>
<dbReference type="EMBL" id="KN727982">
    <property type="protein sequence ID" value="KIH64586.1"/>
    <property type="molecule type" value="Genomic_DNA"/>
</dbReference>
<evidence type="ECO:0000313" key="1">
    <source>
        <dbReference type="EMBL" id="KIH64586.1"/>
    </source>
</evidence>
<organism evidence="1 2">
    <name type="scientific">Ancylostoma duodenale</name>
    <dbReference type="NCBI Taxonomy" id="51022"/>
    <lineage>
        <taxon>Eukaryota</taxon>
        <taxon>Metazoa</taxon>
        <taxon>Ecdysozoa</taxon>
        <taxon>Nematoda</taxon>
        <taxon>Chromadorea</taxon>
        <taxon>Rhabditida</taxon>
        <taxon>Rhabditina</taxon>
        <taxon>Rhabditomorpha</taxon>
        <taxon>Strongyloidea</taxon>
        <taxon>Ancylostomatidae</taxon>
        <taxon>Ancylostomatinae</taxon>
        <taxon>Ancylostoma</taxon>
    </lineage>
</organism>
<name>A0A0C2H5A4_9BILA</name>
<evidence type="ECO:0000313" key="2">
    <source>
        <dbReference type="Proteomes" id="UP000054047"/>
    </source>
</evidence>
<gene>
    <name evidence="1" type="ORF">ANCDUO_05105</name>
</gene>
<dbReference type="AlphaFoldDB" id="A0A0C2H5A4"/>